<dbReference type="Gene3D" id="1.10.10.10">
    <property type="entry name" value="Winged helix-like DNA-binding domain superfamily/Winged helix DNA-binding domain"/>
    <property type="match status" value="1"/>
</dbReference>
<keyword evidence="3" id="KW-0238">DNA-binding</keyword>
<accession>A0ABU2B8W3</accession>
<keyword evidence="4" id="KW-1185">Reference proteome</keyword>
<dbReference type="Pfam" id="PF10400">
    <property type="entry name" value="Vir_act_alpha_C"/>
    <property type="match status" value="1"/>
</dbReference>
<evidence type="ECO:0000313" key="3">
    <source>
        <dbReference type="EMBL" id="MDR7355050.1"/>
    </source>
</evidence>
<dbReference type="InterPro" id="IPR005149">
    <property type="entry name" value="Tscrpt_reg_PadR_N"/>
</dbReference>
<name>A0ABU2B8W3_9CORY</name>
<dbReference type="PANTHER" id="PTHR43252">
    <property type="entry name" value="TRANSCRIPTIONAL REGULATOR YQJI"/>
    <property type="match status" value="1"/>
</dbReference>
<dbReference type="Proteomes" id="UP001183619">
    <property type="component" value="Unassembled WGS sequence"/>
</dbReference>
<evidence type="ECO:0000259" key="2">
    <source>
        <dbReference type="Pfam" id="PF10400"/>
    </source>
</evidence>
<feature type="domain" description="Transcription regulator PadR N-terminal" evidence="1">
    <location>
        <begin position="7"/>
        <end position="81"/>
    </location>
</feature>
<dbReference type="PANTHER" id="PTHR43252:SF6">
    <property type="entry name" value="NEGATIVE TRANSCRIPTION REGULATOR PADR"/>
    <property type="match status" value="1"/>
</dbReference>
<sequence length="173" mass="19289">MSIKHALLALLSDQPRTANGLKQEFHKTTGDTQPLNMGQVSQTLSRLERDGLITQVGVVTGPSGHQACSYQITDSGRSAVQAWFSSPVEKALSDRDELVTKIAFAVHNPQLDVIEILDTQRNAILSQLRVLNKQAREVAQSRNPQRLVIERRIFDLEAEARWLDRVESLKGAH</sequence>
<gene>
    <name evidence="3" type="ORF">J2S37_001588</name>
</gene>
<evidence type="ECO:0000259" key="1">
    <source>
        <dbReference type="Pfam" id="PF03551"/>
    </source>
</evidence>
<dbReference type="InterPro" id="IPR036390">
    <property type="entry name" value="WH_DNA-bd_sf"/>
</dbReference>
<dbReference type="InterPro" id="IPR018309">
    <property type="entry name" value="Tscrpt_reg_PadR_C"/>
</dbReference>
<organism evidence="3 4">
    <name type="scientific">Corynebacterium felinum</name>
    <dbReference type="NCBI Taxonomy" id="131318"/>
    <lineage>
        <taxon>Bacteria</taxon>
        <taxon>Bacillati</taxon>
        <taxon>Actinomycetota</taxon>
        <taxon>Actinomycetes</taxon>
        <taxon>Mycobacteriales</taxon>
        <taxon>Corynebacteriaceae</taxon>
        <taxon>Corynebacterium</taxon>
    </lineage>
</organism>
<dbReference type="EMBL" id="JAVDYF010000001">
    <property type="protein sequence ID" value="MDR7355050.1"/>
    <property type="molecule type" value="Genomic_DNA"/>
</dbReference>
<evidence type="ECO:0000313" key="4">
    <source>
        <dbReference type="Proteomes" id="UP001183619"/>
    </source>
</evidence>
<dbReference type="GO" id="GO:0003677">
    <property type="term" value="F:DNA binding"/>
    <property type="evidence" value="ECO:0007669"/>
    <property type="project" value="UniProtKB-KW"/>
</dbReference>
<feature type="domain" description="Transcription regulator PadR C-terminal" evidence="2">
    <location>
        <begin position="95"/>
        <end position="168"/>
    </location>
</feature>
<comment type="caution">
    <text evidence="3">The sequence shown here is derived from an EMBL/GenBank/DDBJ whole genome shotgun (WGS) entry which is preliminary data.</text>
</comment>
<dbReference type="RefSeq" id="WP_277103321.1">
    <property type="nucleotide sequence ID" value="NZ_BAAAJS010000068.1"/>
</dbReference>
<protein>
    <submittedName>
        <fullName evidence="3">DNA-binding PadR family transcriptional regulator</fullName>
    </submittedName>
</protein>
<proteinExistence type="predicted"/>
<reference evidence="3 4" key="1">
    <citation type="submission" date="2023-07" db="EMBL/GenBank/DDBJ databases">
        <title>Sequencing the genomes of 1000 actinobacteria strains.</title>
        <authorList>
            <person name="Klenk H.-P."/>
        </authorList>
    </citation>
    <scope>NUCLEOTIDE SEQUENCE [LARGE SCALE GENOMIC DNA]</scope>
    <source>
        <strain evidence="3 4">DSM 44508</strain>
    </source>
</reference>
<dbReference type="Pfam" id="PF03551">
    <property type="entry name" value="PadR"/>
    <property type="match status" value="1"/>
</dbReference>
<dbReference type="InterPro" id="IPR036388">
    <property type="entry name" value="WH-like_DNA-bd_sf"/>
</dbReference>
<dbReference type="SUPFAM" id="SSF46785">
    <property type="entry name" value="Winged helix' DNA-binding domain"/>
    <property type="match status" value="1"/>
</dbReference>